<dbReference type="PROSITE" id="PS50977">
    <property type="entry name" value="HTH_TETR_2"/>
    <property type="match status" value="1"/>
</dbReference>
<reference evidence="4 7" key="2">
    <citation type="submission" date="2018-02" db="EMBL/GenBank/DDBJ databases">
        <authorList>
            <person name="Rodrigo-Torres L."/>
            <person name="Arahal R. D."/>
            <person name="Lucena T."/>
        </authorList>
    </citation>
    <scope>NUCLEOTIDE SEQUENCE [LARGE SCALE GENOMIC DNA]</scope>
    <source>
        <strain evidence="4 7">CECT 8486</strain>
    </source>
</reference>
<dbReference type="InterPro" id="IPR050624">
    <property type="entry name" value="HTH-type_Tx_Regulator"/>
</dbReference>
<protein>
    <submittedName>
        <fullName evidence="5">Bacterial regulatory proteins, tetR family</fullName>
    </submittedName>
</protein>
<dbReference type="PANTHER" id="PTHR43479:SF7">
    <property type="entry name" value="TETR-FAMILY TRANSCRIPTIONAL REGULATOR"/>
    <property type="match status" value="1"/>
</dbReference>
<keyword evidence="7" id="KW-1185">Reference proteome</keyword>
<proteinExistence type="predicted"/>
<evidence type="ECO:0000313" key="7">
    <source>
        <dbReference type="Proteomes" id="UP000239237"/>
    </source>
</evidence>
<dbReference type="GeneID" id="99674330"/>
<dbReference type="EMBL" id="OKQU01000001">
    <property type="protein sequence ID" value="SPE06557.1"/>
    <property type="molecule type" value="Genomic_DNA"/>
</dbReference>
<dbReference type="Proteomes" id="UP000237923">
    <property type="component" value="Unassembled WGS sequence"/>
</dbReference>
<feature type="domain" description="HTH tetR-type" evidence="3">
    <location>
        <begin position="7"/>
        <end position="67"/>
    </location>
</feature>
<dbReference type="EMBL" id="OKQR01000001">
    <property type="protein sequence ID" value="SPD91332.1"/>
    <property type="molecule type" value="Genomic_DNA"/>
</dbReference>
<dbReference type="KEGG" id="lsu:A6B45_05960"/>
<dbReference type="Proteomes" id="UP000239237">
    <property type="component" value="Unassembled WGS sequence"/>
</dbReference>
<feature type="DNA-binding region" description="H-T-H motif" evidence="2">
    <location>
        <begin position="30"/>
        <end position="49"/>
    </location>
</feature>
<evidence type="ECO:0000256" key="2">
    <source>
        <dbReference type="PROSITE-ProRule" id="PRU00335"/>
    </source>
</evidence>
<evidence type="ECO:0000313" key="4">
    <source>
        <dbReference type="EMBL" id="SPD91332.1"/>
    </source>
</evidence>
<evidence type="ECO:0000313" key="6">
    <source>
        <dbReference type="Proteomes" id="UP000237923"/>
    </source>
</evidence>
<dbReference type="InterPro" id="IPR009057">
    <property type="entry name" value="Homeodomain-like_sf"/>
</dbReference>
<reference evidence="5 6" key="1">
    <citation type="submission" date="2018-02" db="EMBL/GenBank/DDBJ databases">
        <authorList>
            <person name="Cohen D.B."/>
            <person name="Kent A.D."/>
        </authorList>
    </citation>
    <scope>NUCLEOTIDE SEQUENCE [LARGE SCALE GENOMIC DNA]</scope>
    <source>
        <strain evidence="5 6">CECT 9216</strain>
    </source>
</reference>
<gene>
    <name evidence="4" type="ORF">LES8486_00308</name>
    <name evidence="5" type="ORF">LES9216_00455</name>
</gene>
<dbReference type="PANTHER" id="PTHR43479">
    <property type="entry name" value="ACREF/ENVCD OPERON REPRESSOR-RELATED"/>
    <property type="match status" value="1"/>
</dbReference>
<organism evidence="5 6">
    <name type="scientific">Leuconostoc suionicum</name>
    <dbReference type="NCBI Taxonomy" id="1511761"/>
    <lineage>
        <taxon>Bacteria</taxon>
        <taxon>Bacillati</taxon>
        <taxon>Bacillota</taxon>
        <taxon>Bacilli</taxon>
        <taxon>Lactobacillales</taxon>
        <taxon>Lactobacillaceae</taxon>
        <taxon>Leuconostoc</taxon>
    </lineage>
</organism>
<dbReference type="Gene3D" id="1.10.357.10">
    <property type="entry name" value="Tetracycline Repressor, domain 2"/>
    <property type="match status" value="1"/>
</dbReference>
<name>A0A2N9K962_9LACO</name>
<sequence length="191" mass="22715">MADIRKIKTKKNIEMAFVTLLNERNFKSITVDEICKQAMTSRSTFYLHYLDKYDLLNQLVERQFSVFEKIVDKRVEGLISGQFEETITHFYNELVNNKQTIQALFTINEPEFNLKQKFEDTLYQHWLKYLGEKTSLKYNELIAKFGASIVFDTLNWTFENGIDDETLLFVENIRKKILEMFTSLKEVHDEP</sequence>
<dbReference type="AlphaFoldDB" id="A0A2N9K962"/>
<dbReference type="Pfam" id="PF00440">
    <property type="entry name" value="TetR_N"/>
    <property type="match status" value="1"/>
</dbReference>
<dbReference type="RefSeq" id="WP_072613791.1">
    <property type="nucleotide sequence ID" value="NZ_AP017935.1"/>
</dbReference>
<dbReference type="GO" id="GO:0003677">
    <property type="term" value="F:DNA binding"/>
    <property type="evidence" value="ECO:0007669"/>
    <property type="project" value="UniProtKB-UniRule"/>
</dbReference>
<evidence type="ECO:0000256" key="1">
    <source>
        <dbReference type="ARBA" id="ARBA00023125"/>
    </source>
</evidence>
<evidence type="ECO:0000313" key="5">
    <source>
        <dbReference type="EMBL" id="SPE06557.1"/>
    </source>
</evidence>
<dbReference type="InterPro" id="IPR001647">
    <property type="entry name" value="HTH_TetR"/>
</dbReference>
<evidence type="ECO:0000259" key="3">
    <source>
        <dbReference type="PROSITE" id="PS50977"/>
    </source>
</evidence>
<keyword evidence="1 2" id="KW-0238">DNA-binding</keyword>
<accession>A0A2N9K962</accession>
<dbReference type="SUPFAM" id="SSF46689">
    <property type="entry name" value="Homeodomain-like"/>
    <property type="match status" value="1"/>
</dbReference>